<evidence type="ECO:0000313" key="1">
    <source>
        <dbReference type="EMBL" id="VDN26904.1"/>
    </source>
</evidence>
<keyword evidence="2" id="KW-1185">Reference proteome</keyword>
<sequence>MEGEETRRNLFELEVAPLSLAYPSIPSLGLPFVNEIHICSCSVELLAYWSRIPHRFQGQAEVYCVGEKLVPSQVFDSLDNQWVRGDHHLMHALACLVLTSRHLMSNLRHGKWHRVILQCIVVSNGAKQQPFWKC</sequence>
<dbReference type="EMBL" id="UYRT01083062">
    <property type="protein sequence ID" value="VDN26904.1"/>
    <property type="molecule type" value="Genomic_DNA"/>
</dbReference>
<proteinExistence type="predicted"/>
<name>A0A183E4L6_9BILA</name>
<dbReference type="WBParaSite" id="GPUH_0001592901-mRNA-1">
    <property type="protein sequence ID" value="GPUH_0001592901-mRNA-1"/>
    <property type="gene ID" value="GPUH_0001592901"/>
</dbReference>
<dbReference type="Proteomes" id="UP000271098">
    <property type="component" value="Unassembled WGS sequence"/>
</dbReference>
<dbReference type="AlphaFoldDB" id="A0A183E4L6"/>
<accession>A0A183E4L6</accession>
<organism evidence="3">
    <name type="scientific">Gongylonema pulchrum</name>
    <dbReference type="NCBI Taxonomy" id="637853"/>
    <lineage>
        <taxon>Eukaryota</taxon>
        <taxon>Metazoa</taxon>
        <taxon>Ecdysozoa</taxon>
        <taxon>Nematoda</taxon>
        <taxon>Chromadorea</taxon>
        <taxon>Rhabditida</taxon>
        <taxon>Spirurina</taxon>
        <taxon>Spiruromorpha</taxon>
        <taxon>Spiruroidea</taxon>
        <taxon>Gongylonematidae</taxon>
        <taxon>Gongylonema</taxon>
    </lineage>
</organism>
<evidence type="ECO:0000313" key="2">
    <source>
        <dbReference type="Proteomes" id="UP000271098"/>
    </source>
</evidence>
<protein>
    <submittedName>
        <fullName evidence="3">TLC domain-containing protein</fullName>
    </submittedName>
</protein>
<reference evidence="3" key="1">
    <citation type="submission" date="2016-06" db="UniProtKB">
        <authorList>
            <consortium name="WormBaseParasite"/>
        </authorList>
    </citation>
    <scope>IDENTIFICATION</scope>
</reference>
<gene>
    <name evidence="1" type="ORF">GPUH_LOCUS15906</name>
</gene>
<evidence type="ECO:0000313" key="3">
    <source>
        <dbReference type="WBParaSite" id="GPUH_0001592901-mRNA-1"/>
    </source>
</evidence>
<reference evidence="1 2" key="2">
    <citation type="submission" date="2018-11" db="EMBL/GenBank/DDBJ databases">
        <authorList>
            <consortium name="Pathogen Informatics"/>
        </authorList>
    </citation>
    <scope>NUCLEOTIDE SEQUENCE [LARGE SCALE GENOMIC DNA]</scope>
</reference>